<evidence type="ECO:0000313" key="1">
    <source>
        <dbReference type="EMBL" id="PKA49164.1"/>
    </source>
</evidence>
<gene>
    <name evidence="1" type="ORF">AXF42_Ash010849</name>
</gene>
<proteinExistence type="predicted"/>
<organism evidence="1 2">
    <name type="scientific">Apostasia shenzhenica</name>
    <dbReference type="NCBI Taxonomy" id="1088818"/>
    <lineage>
        <taxon>Eukaryota</taxon>
        <taxon>Viridiplantae</taxon>
        <taxon>Streptophyta</taxon>
        <taxon>Embryophyta</taxon>
        <taxon>Tracheophyta</taxon>
        <taxon>Spermatophyta</taxon>
        <taxon>Magnoliopsida</taxon>
        <taxon>Liliopsida</taxon>
        <taxon>Asparagales</taxon>
        <taxon>Orchidaceae</taxon>
        <taxon>Apostasioideae</taxon>
        <taxon>Apostasia</taxon>
    </lineage>
</organism>
<dbReference type="EMBL" id="KZ452040">
    <property type="protein sequence ID" value="PKA49164.1"/>
    <property type="molecule type" value="Genomic_DNA"/>
</dbReference>
<accession>A0A2I0A0V2</accession>
<dbReference type="AlphaFoldDB" id="A0A2I0A0V2"/>
<evidence type="ECO:0000313" key="2">
    <source>
        <dbReference type="Proteomes" id="UP000236161"/>
    </source>
</evidence>
<reference evidence="1 2" key="1">
    <citation type="journal article" date="2017" name="Nature">
        <title>The Apostasia genome and the evolution of orchids.</title>
        <authorList>
            <person name="Zhang G.Q."/>
            <person name="Liu K.W."/>
            <person name="Li Z."/>
            <person name="Lohaus R."/>
            <person name="Hsiao Y.Y."/>
            <person name="Niu S.C."/>
            <person name="Wang J.Y."/>
            <person name="Lin Y.C."/>
            <person name="Xu Q."/>
            <person name="Chen L.J."/>
            <person name="Yoshida K."/>
            <person name="Fujiwara S."/>
            <person name="Wang Z.W."/>
            <person name="Zhang Y.Q."/>
            <person name="Mitsuda N."/>
            <person name="Wang M."/>
            <person name="Liu G.H."/>
            <person name="Pecoraro L."/>
            <person name="Huang H.X."/>
            <person name="Xiao X.J."/>
            <person name="Lin M."/>
            <person name="Wu X.Y."/>
            <person name="Wu W.L."/>
            <person name="Chen Y.Y."/>
            <person name="Chang S.B."/>
            <person name="Sakamoto S."/>
            <person name="Ohme-Takagi M."/>
            <person name="Yagi M."/>
            <person name="Zeng S.J."/>
            <person name="Shen C.Y."/>
            <person name="Yeh C.M."/>
            <person name="Luo Y.B."/>
            <person name="Tsai W.C."/>
            <person name="Van de Peer Y."/>
            <person name="Liu Z.J."/>
        </authorList>
    </citation>
    <scope>NUCLEOTIDE SEQUENCE [LARGE SCALE GENOMIC DNA]</scope>
    <source>
        <strain evidence="2">cv. Shenzhen</strain>
        <tissue evidence="1">Stem</tissue>
    </source>
</reference>
<dbReference type="Proteomes" id="UP000236161">
    <property type="component" value="Unassembled WGS sequence"/>
</dbReference>
<protein>
    <submittedName>
        <fullName evidence="1">Uncharacterized protein</fullName>
    </submittedName>
</protein>
<sequence length="93" mass="10338">MITDGIVEAALPVPKPDAPVPQSNVSALSSSGTKIHLSWPKWFWCFPDCVIGETCFLRVYRFCRSHLPDAIVLNCILVALDWCDIMNPNPVPI</sequence>
<name>A0A2I0A0V2_9ASPA</name>
<dbReference type="OrthoDB" id="727503at2759"/>
<keyword evidence="2" id="KW-1185">Reference proteome</keyword>